<evidence type="ECO:0000313" key="3">
    <source>
        <dbReference type="Proteomes" id="UP000001192"/>
    </source>
</evidence>
<dbReference type="EMBL" id="CP001043">
    <property type="protein sequence ID" value="ACC70832.1"/>
    <property type="molecule type" value="Genomic_DNA"/>
</dbReference>
<protein>
    <submittedName>
        <fullName evidence="2">Uncharacterized protein</fullName>
    </submittedName>
</protein>
<name>B2JKA9_PARP8</name>
<dbReference type="HOGENOM" id="CLU_2521245_0_0_4"/>
<organism evidence="2 3">
    <name type="scientific">Paraburkholderia phymatum (strain DSM 17167 / CIP 108236 / LMG 21445 / STM815)</name>
    <name type="common">Burkholderia phymatum</name>
    <dbReference type="NCBI Taxonomy" id="391038"/>
    <lineage>
        <taxon>Bacteria</taxon>
        <taxon>Pseudomonadati</taxon>
        <taxon>Pseudomonadota</taxon>
        <taxon>Betaproteobacteria</taxon>
        <taxon>Burkholderiales</taxon>
        <taxon>Burkholderiaceae</taxon>
        <taxon>Paraburkholderia</taxon>
    </lineage>
</organism>
<reference evidence="3" key="1">
    <citation type="journal article" date="2014" name="Stand. Genomic Sci.">
        <title>Complete genome sequence of Burkholderia phymatum STM815(T), a broad host range and efficient nitrogen-fixing symbiont of Mimosa species.</title>
        <authorList>
            <person name="Moulin L."/>
            <person name="Klonowska A."/>
            <person name="Caroline B."/>
            <person name="Booth K."/>
            <person name="Vriezen J.A."/>
            <person name="Melkonian R."/>
            <person name="James E.K."/>
            <person name="Young J.P."/>
            <person name="Bena G."/>
            <person name="Hauser L."/>
            <person name="Land M."/>
            <person name="Kyrpides N."/>
            <person name="Bruce D."/>
            <person name="Chain P."/>
            <person name="Copeland A."/>
            <person name="Pitluck S."/>
            <person name="Woyke T."/>
            <person name="Lizotte-Waniewski M."/>
            <person name="Bristow J."/>
            <person name="Riley M."/>
        </authorList>
    </citation>
    <scope>NUCLEOTIDE SEQUENCE [LARGE SCALE GENOMIC DNA]</scope>
    <source>
        <strain evidence="3">DSM 17167 / CIP 108236 / LMG 21445 / STM815</strain>
    </source>
</reference>
<proteinExistence type="predicted"/>
<sequence precursor="true">MSCRARLRARAEALALCAGVSGARRAHAAHRNGTIEEDRVSGDSETARAAGTRHALLTTQPGTRALASVEASKRTSRRVLSSGS</sequence>
<feature type="region of interest" description="Disordered" evidence="1">
    <location>
        <begin position="60"/>
        <end position="84"/>
    </location>
</feature>
<dbReference type="STRING" id="391038.Bphy_1650"/>
<keyword evidence="3" id="KW-1185">Reference proteome</keyword>
<dbReference type="Proteomes" id="UP000001192">
    <property type="component" value="Chromosome 1"/>
</dbReference>
<evidence type="ECO:0000256" key="1">
    <source>
        <dbReference type="SAM" id="MobiDB-lite"/>
    </source>
</evidence>
<accession>B2JKA9</accession>
<evidence type="ECO:0000313" key="2">
    <source>
        <dbReference type="EMBL" id="ACC70832.1"/>
    </source>
</evidence>
<dbReference type="KEGG" id="bph:Bphy_1650"/>
<gene>
    <name evidence="2" type="ordered locus">Bphy_1650</name>
</gene>
<dbReference type="AlphaFoldDB" id="B2JKA9"/>